<keyword evidence="4" id="KW-0949">S-adenosyl-L-methionine</keyword>
<dbReference type="PANTHER" id="PTHR43464">
    <property type="entry name" value="METHYLTRANSFERASE"/>
    <property type="match status" value="1"/>
</dbReference>
<dbReference type="Pfam" id="PF13489">
    <property type="entry name" value="Methyltransf_23"/>
    <property type="match status" value="1"/>
</dbReference>
<sequence>MGANTLGIDASESNIAIASLHASADPGLDVTSSSLSLSTPPESSGAKGKGRLLYENTSVEDLLAQRGPASFDVVCSMEVLEHVDNPRAFLDSCAQLVKPGGHLFLSTIARNPFSYFLTIFAAEKLLRLVEPGTHTYTKYVNPSEVISFFQAYRSQDEHGTPWIGRLANGVPARIEAETRGMIYVPWDAEWRLSRRGEGWSEYCNYLIWK</sequence>
<dbReference type="NCBIfam" id="TIGR01983">
    <property type="entry name" value="UbiG"/>
    <property type="match status" value="1"/>
</dbReference>
<reference evidence="6 7" key="1">
    <citation type="submission" date="2019-02" db="EMBL/GenBank/DDBJ databases">
        <title>Genome sequencing of the rare red list fungi Antrodiella citrinella (Flaviporus citrinellus).</title>
        <authorList>
            <person name="Buettner E."/>
            <person name="Kellner H."/>
        </authorList>
    </citation>
    <scope>NUCLEOTIDE SEQUENCE [LARGE SCALE GENOMIC DNA]</scope>
    <source>
        <strain evidence="6 7">DSM 108506</strain>
    </source>
</reference>
<protein>
    <recommendedName>
        <fullName evidence="8">Methyltransferase type 11 domain-containing protein</fullName>
    </recommendedName>
</protein>
<evidence type="ECO:0008006" key="8">
    <source>
        <dbReference type="Google" id="ProtNLM"/>
    </source>
</evidence>
<dbReference type="SUPFAM" id="SSF53335">
    <property type="entry name" value="S-adenosyl-L-methionine-dependent methyltransferases"/>
    <property type="match status" value="1"/>
</dbReference>
<dbReference type="InterPro" id="IPR029063">
    <property type="entry name" value="SAM-dependent_MTases_sf"/>
</dbReference>
<organism evidence="6 7">
    <name type="scientific">Antrodiella citrinella</name>
    <dbReference type="NCBI Taxonomy" id="2447956"/>
    <lineage>
        <taxon>Eukaryota</taxon>
        <taxon>Fungi</taxon>
        <taxon>Dikarya</taxon>
        <taxon>Basidiomycota</taxon>
        <taxon>Agaricomycotina</taxon>
        <taxon>Agaricomycetes</taxon>
        <taxon>Polyporales</taxon>
        <taxon>Steccherinaceae</taxon>
        <taxon>Antrodiella</taxon>
    </lineage>
</organism>
<gene>
    <name evidence="6" type="ORF">EUX98_g8742</name>
</gene>
<evidence type="ECO:0000256" key="5">
    <source>
        <dbReference type="SAM" id="MobiDB-lite"/>
    </source>
</evidence>
<dbReference type="GO" id="GO:0061542">
    <property type="term" value="F:3-demethylubiquinol 3-O-methyltransferase activity"/>
    <property type="evidence" value="ECO:0007669"/>
    <property type="project" value="InterPro"/>
</dbReference>
<keyword evidence="3" id="KW-0831">Ubiquinone biosynthesis</keyword>
<evidence type="ECO:0000256" key="3">
    <source>
        <dbReference type="ARBA" id="ARBA00022688"/>
    </source>
</evidence>
<evidence type="ECO:0000313" key="7">
    <source>
        <dbReference type="Proteomes" id="UP000308730"/>
    </source>
</evidence>
<feature type="compositionally biased region" description="Low complexity" evidence="5">
    <location>
        <begin position="31"/>
        <end position="44"/>
    </location>
</feature>
<dbReference type="GO" id="GO:0010420">
    <property type="term" value="F:polyprenyldihydroxybenzoate methyltransferase activity"/>
    <property type="evidence" value="ECO:0007669"/>
    <property type="project" value="InterPro"/>
</dbReference>
<feature type="region of interest" description="Disordered" evidence="5">
    <location>
        <begin position="31"/>
        <end position="50"/>
    </location>
</feature>
<dbReference type="GO" id="GO:0032259">
    <property type="term" value="P:methylation"/>
    <property type="evidence" value="ECO:0007669"/>
    <property type="project" value="UniProtKB-KW"/>
</dbReference>
<comment type="caution">
    <text evidence="6">The sequence shown here is derived from an EMBL/GenBank/DDBJ whole genome shotgun (WGS) entry which is preliminary data.</text>
</comment>
<dbReference type="EMBL" id="SGPM01000530">
    <property type="protein sequence ID" value="THH19596.1"/>
    <property type="molecule type" value="Genomic_DNA"/>
</dbReference>
<dbReference type="GO" id="GO:0005739">
    <property type="term" value="C:mitochondrion"/>
    <property type="evidence" value="ECO:0007669"/>
    <property type="project" value="TreeGrafter"/>
</dbReference>
<accession>A0A4S4M368</accession>
<name>A0A4S4M368_9APHY</name>
<dbReference type="Proteomes" id="UP000308730">
    <property type="component" value="Unassembled WGS sequence"/>
</dbReference>
<dbReference type="InterPro" id="IPR010233">
    <property type="entry name" value="UbiG_MeTrfase"/>
</dbReference>
<dbReference type="OrthoDB" id="3265906at2759"/>
<keyword evidence="2" id="KW-0808">Transferase</keyword>
<keyword evidence="1" id="KW-0489">Methyltransferase</keyword>
<proteinExistence type="predicted"/>
<dbReference type="CDD" id="cd02440">
    <property type="entry name" value="AdoMet_MTases"/>
    <property type="match status" value="1"/>
</dbReference>
<dbReference type="AlphaFoldDB" id="A0A4S4M368"/>
<evidence type="ECO:0000256" key="4">
    <source>
        <dbReference type="ARBA" id="ARBA00022691"/>
    </source>
</evidence>
<dbReference type="PANTHER" id="PTHR43464:SF19">
    <property type="entry name" value="UBIQUINONE BIOSYNTHESIS O-METHYLTRANSFERASE, MITOCHONDRIAL"/>
    <property type="match status" value="1"/>
</dbReference>
<keyword evidence="7" id="KW-1185">Reference proteome</keyword>
<dbReference type="Gene3D" id="3.40.50.150">
    <property type="entry name" value="Vaccinia Virus protein VP39"/>
    <property type="match status" value="1"/>
</dbReference>
<evidence type="ECO:0000256" key="2">
    <source>
        <dbReference type="ARBA" id="ARBA00022679"/>
    </source>
</evidence>
<evidence type="ECO:0000313" key="6">
    <source>
        <dbReference type="EMBL" id="THH19596.1"/>
    </source>
</evidence>
<evidence type="ECO:0000256" key="1">
    <source>
        <dbReference type="ARBA" id="ARBA00022603"/>
    </source>
</evidence>